<feature type="compositionally biased region" description="Polar residues" evidence="22">
    <location>
        <begin position="649"/>
        <end position="660"/>
    </location>
</feature>
<keyword evidence="13" id="KW-0114">cAMP</keyword>
<feature type="region of interest" description="Disordered" evidence="22">
    <location>
        <begin position="526"/>
        <end position="707"/>
    </location>
</feature>
<keyword evidence="10" id="KW-0460">Magnesium</keyword>
<dbReference type="Gene3D" id="1.10.1300.10">
    <property type="entry name" value="3'5'-cyclic nucleotide phosphodiesterase, catalytic domain"/>
    <property type="match status" value="1"/>
</dbReference>
<dbReference type="GO" id="GO:0005764">
    <property type="term" value="C:lysosome"/>
    <property type="evidence" value="ECO:0007669"/>
    <property type="project" value="UniProtKB-SubCell"/>
</dbReference>
<evidence type="ECO:0000256" key="2">
    <source>
        <dbReference type="ARBA" id="ARBA00001947"/>
    </source>
</evidence>
<proteinExistence type="inferred from homology"/>
<evidence type="ECO:0000256" key="10">
    <source>
        <dbReference type="ARBA" id="ARBA00022842"/>
    </source>
</evidence>
<feature type="binding site" evidence="20">
    <location>
        <position position="279"/>
    </location>
    <ligand>
        <name>Zn(2+)</name>
        <dbReference type="ChEBI" id="CHEBI:29105"/>
        <label>1</label>
    </ligand>
</feature>
<sequence>MSFCLVDIFDMESPTKEIEDFENNSLKYLQPEQIEKIWLRLRGLRKYKKTSQRLRCLVKQLERGEASVVDLKKNLEYAASVLESVYIEETRRLVDTEDELSDIQSDSVPSEVRDWLASTFTRQMGLMLRRTEEKPRFRSIVHAVQAGIFVERMYRRTSNMVGLSYPPSVITVLKHVDTWSFDVFALNDASGEHALKFIFYELLTRYDLISRFKIPISALVSFVEALEVGYSKHKNPYHNLIHAADVTQTVHYFLLKTGMVHWMTELEIFAMIFAASIHDYEHTGTTNNFHIQTRSDTAILYNDRAVQENHHVSSAYRLLQEDDEMNILYNLSKDDWREFRTLVVEMVLATDMSCHFQQVKAMKNFLQQPEAIDKPKALSLLLHTADISHPAKKWDLHHRWTTSLLEEFFRQGDKEAELGLTFSPLCDRKSTMVAQSQIGFIDFIVEPTFTVLSDMAEKIMTPLIDEASRSGLASFRRSSLNNIPSDGKRANVKSTGSEGSTAHNCSLLSIDFKSFKGTWNEEVHQNREKWKTQAAKEENIKKEEEEKANEKEADRKEDTTEEKTDPAQDKDKSSNKDTKDSSLTECNKVSKERDTKPEPTDSTKAKVDKKEPTEQQPKEVEGNKDPGGLNGTKTEAANDQADAKKPDTSSDTDNSQQVQNGDELDLPDSDDSDTKSSDDADEEHSTQESSGTSLVASAASASTPDAH</sequence>
<feature type="active site" description="Proton donor" evidence="18">
    <location>
        <position position="238"/>
    </location>
</feature>
<dbReference type="Pfam" id="PF08499">
    <property type="entry name" value="PDEase_I_N"/>
    <property type="match status" value="1"/>
</dbReference>
<evidence type="ECO:0000256" key="14">
    <source>
        <dbReference type="ARBA" id="ARBA00023228"/>
    </source>
</evidence>
<feature type="compositionally biased region" description="Basic and acidic residues" evidence="22">
    <location>
        <begin position="526"/>
        <end position="624"/>
    </location>
</feature>
<feature type="compositionally biased region" description="Low complexity" evidence="22">
    <location>
        <begin position="689"/>
        <end position="707"/>
    </location>
</feature>
<dbReference type="InterPro" id="IPR003607">
    <property type="entry name" value="HD/PDEase_dom"/>
</dbReference>
<reference evidence="24" key="1">
    <citation type="journal article" date="2016" name="Nat. Commun.">
        <title>The channel catfish genome sequence provides insights into the evolution of scale formation in teleosts.</title>
        <authorList>
            <person name="Liu Z."/>
            <person name="Liu S."/>
            <person name="Yao J."/>
            <person name="Bao L."/>
            <person name="Zhang J."/>
            <person name="Li Y."/>
            <person name="Jiang C."/>
            <person name="Sun L."/>
            <person name="Wang R."/>
            <person name="Zhang Y."/>
            <person name="Zhou T."/>
            <person name="Zeng Q."/>
            <person name="Fu Q."/>
            <person name="Gao S."/>
            <person name="Li N."/>
            <person name="Koren S."/>
            <person name="Jiang Y."/>
            <person name="Zimin A."/>
            <person name="Xu P."/>
            <person name="Phillippy A.M."/>
            <person name="Geng X."/>
            <person name="Song L."/>
            <person name="Sun F."/>
            <person name="Li C."/>
            <person name="Wang X."/>
            <person name="Chen A."/>
            <person name="Jin Y."/>
            <person name="Yuan Z."/>
            <person name="Yang Y."/>
            <person name="Tan S."/>
            <person name="Peatman E."/>
            <person name="Lu J."/>
            <person name="Qin Z."/>
            <person name="Dunham R."/>
            <person name="Li Z."/>
            <person name="Sonstegard T."/>
            <person name="Feng J."/>
            <person name="Danzmann R.G."/>
            <person name="Schroeder S."/>
            <person name="Scheffler B."/>
            <person name="Duke M.V."/>
            <person name="Ballard L."/>
            <person name="Kucuktas H."/>
            <person name="Kaltenboeck L."/>
            <person name="Liu H."/>
            <person name="Armbruster J."/>
            <person name="Xie Y."/>
            <person name="Kirby M.L."/>
            <person name="Tian Y."/>
            <person name="Flanagan M.E."/>
            <person name="Mu W."/>
            <person name="Waldbieser G.C."/>
        </authorList>
    </citation>
    <scope>NUCLEOTIDE SEQUENCE [LARGE SCALE GENOMIC DNA]</scope>
    <source>
        <strain evidence="24">SDA103</strain>
    </source>
</reference>
<evidence type="ECO:0000256" key="16">
    <source>
        <dbReference type="ARBA" id="ARBA00033684"/>
    </source>
</evidence>
<evidence type="ECO:0000256" key="3">
    <source>
        <dbReference type="ARBA" id="ARBA00004371"/>
    </source>
</evidence>
<dbReference type="EC" id="3.1.4.-" evidence="21"/>
<keyword evidence="24" id="KW-1185">Reference proteome</keyword>
<name>A0A9F7RKU9_ICTPU</name>
<feature type="binding site" evidence="19">
    <location>
        <position position="279"/>
    </location>
    <ligand>
        <name>AMP</name>
        <dbReference type="ChEBI" id="CHEBI:456215"/>
    </ligand>
</feature>
<dbReference type="GO" id="GO:0047555">
    <property type="term" value="F:3',5'-cyclic-GMP phosphodiesterase activity"/>
    <property type="evidence" value="ECO:0007669"/>
    <property type="project" value="UniProtKB-ARBA"/>
</dbReference>
<evidence type="ECO:0000256" key="22">
    <source>
        <dbReference type="SAM" id="MobiDB-lite"/>
    </source>
</evidence>
<dbReference type="CDD" id="cd00077">
    <property type="entry name" value="HDc"/>
    <property type="match status" value="1"/>
</dbReference>
<feature type="compositionally biased region" description="Polar residues" evidence="22">
    <location>
        <begin position="492"/>
        <end position="501"/>
    </location>
</feature>
<dbReference type="GO" id="GO:0005516">
    <property type="term" value="F:calmodulin binding"/>
    <property type="evidence" value="ECO:0007669"/>
    <property type="project" value="UniProtKB-KW"/>
</dbReference>
<feature type="binding site" evidence="20">
    <location>
        <position position="242"/>
    </location>
    <ligand>
        <name>Zn(2+)</name>
        <dbReference type="ChEBI" id="CHEBI:29105"/>
        <label>1</label>
    </ligand>
</feature>
<feature type="binding site" evidence="20">
    <location>
        <position position="386"/>
    </location>
    <ligand>
        <name>Zn(2+)</name>
        <dbReference type="ChEBI" id="CHEBI:29105"/>
        <label>1</label>
    </ligand>
</feature>
<dbReference type="InterPro" id="IPR013706">
    <property type="entry name" value="PDE1_N"/>
</dbReference>
<evidence type="ECO:0000256" key="20">
    <source>
        <dbReference type="PIRSR" id="PIRSR623088-3"/>
    </source>
</evidence>
<protein>
    <recommendedName>
        <fullName evidence="21">Phosphodiesterase</fullName>
        <ecNumber evidence="21">3.1.4.-</ecNumber>
    </recommendedName>
</protein>
<dbReference type="Pfam" id="PF00233">
    <property type="entry name" value="PDEase_I"/>
    <property type="match status" value="1"/>
</dbReference>
<evidence type="ECO:0000256" key="19">
    <source>
        <dbReference type="PIRSR" id="PIRSR623088-2"/>
    </source>
</evidence>
<dbReference type="SUPFAM" id="SSF109604">
    <property type="entry name" value="HD-domain/PDEase-like"/>
    <property type="match status" value="1"/>
</dbReference>
<evidence type="ECO:0000256" key="4">
    <source>
        <dbReference type="ARBA" id="ARBA00010664"/>
    </source>
</evidence>
<evidence type="ECO:0000256" key="21">
    <source>
        <dbReference type="RuleBase" id="RU363067"/>
    </source>
</evidence>
<evidence type="ECO:0000256" key="13">
    <source>
        <dbReference type="ARBA" id="ARBA00023149"/>
    </source>
</evidence>
<dbReference type="Proteomes" id="UP000221080">
    <property type="component" value="Chromosome 1"/>
</dbReference>
<keyword evidence="9" id="KW-0862">Zinc</keyword>
<keyword evidence="11" id="KW-0112">Calmodulin-binding</keyword>
<comment type="catalytic activity">
    <reaction evidence="16">
        <text>3',5'-cyclic GMP + H2O = GMP + H(+)</text>
        <dbReference type="Rhea" id="RHEA:16957"/>
        <dbReference type="ChEBI" id="CHEBI:15377"/>
        <dbReference type="ChEBI" id="CHEBI:15378"/>
        <dbReference type="ChEBI" id="CHEBI:57746"/>
        <dbReference type="ChEBI" id="CHEBI:58115"/>
    </reaction>
    <physiologicalReaction direction="left-to-right" evidence="16">
        <dbReference type="Rhea" id="RHEA:16958"/>
    </physiologicalReaction>
</comment>
<evidence type="ECO:0000256" key="11">
    <source>
        <dbReference type="ARBA" id="ARBA00022860"/>
    </source>
</evidence>
<dbReference type="RefSeq" id="XP_053538408.1">
    <property type="nucleotide sequence ID" value="XM_053682433.1"/>
</dbReference>
<comment type="cofactor">
    <cofactor evidence="21">
        <name>a divalent metal cation</name>
        <dbReference type="ChEBI" id="CHEBI:60240"/>
    </cofactor>
    <text evidence="21">Binds 2 divalent metal cations per subunit. Site 1 may preferentially bind zinc ions, while site 2 has a preference for magnesium and/or manganese ions.</text>
</comment>
<evidence type="ECO:0000256" key="6">
    <source>
        <dbReference type="ARBA" id="ARBA00022535"/>
    </source>
</evidence>
<accession>A0A9F7RKU9</accession>
<dbReference type="SMART" id="SM00471">
    <property type="entry name" value="HDc"/>
    <property type="match status" value="1"/>
</dbReference>
<dbReference type="PANTHER" id="PTHR11347">
    <property type="entry name" value="CYCLIC NUCLEOTIDE PHOSPHODIESTERASE"/>
    <property type="match status" value="1"/>
</dbReference>
<evidence type="ECO:0000256" key="12">
    <source>
        <dbReference type="ARBA" id="ARBA00022990"/>
    </source>
</evidence>
<feature type="compositionally biased region" description="Basic and acidic residues" evidence="22">
    <location>
        <begin position="672"/>
        <end position="686"/>
    </location>
</feature>
<evidence type="ECO:0000256" key="8">
    <source>
        <dbReference type="ARBA" id="ARBA00022801"/>
    </source>
</evidence>
<feature type="region of interest" description="Disordered" evidence="22">
    <location>
        <begin position="477"/>
        <end position="501"/>
    </location>
</feature>
<dbReference type="FunFam" id="1.10.1300.10:FF:000010">
    <property type="entry name" value="Phosphodiesterase"/>
    <property type="match status" value="1"/>
</dbReference>
<feature type="binding site" evidence="20">
    <location>
        <position position="278"/>
    </location>
    <ligand>
        <name>Zn(2+)</name>
        <dbReference type="ChEBI" id="CHEBI:29105"/>
        <label>1</label>
    </ligand>
</feature>
<feature type="binding site" evidence="19">
    <location>
        <begin position="238"/>
        <end position="242"/>
    </location>
    <ligand>
        <name>AMP</name>
        <dbReference type="ChEBI" id="CHEBI:456215"/>
    </ligand>
</feature>
<dbReference type="GO" id="GO:0046872">
    <property type="term" value="F:metal ion binding"/>
    <property type="evidence" value="ECO:0007669"/>
    <property type="project" value="UniProtKB-KW"/>
</dbReference>
<evidence type="ECO:0000256" key="7">
    <source>
        <dbReference type="ARBA" id="ARBA00022723"/>
    </source>
</evidence>
<comment type="subcellular location">
    <subcellularLocation>
        <location evidence="3">Lysosome</location>
    </subcellularLocation>
</comment>
<keyword evidence="6" id="KW-0140">cGMP</keyword>
<comment type="subunit">
    <text evidence="5">Homodimer.</text>
</comment>
<evidence type="ECO:0000256" key="9">
    <source>
        <dbReference type="ARBA" id="ARBA00022833"/>
    </source>
</evidence>
<dbReference type="PROSITE" id="PS51845">
    <property type="entry name" value="PDEASE_I_2"/>
    <property type="match status" value="1"/>
</dbReference>
<feature type="binding site" evidence="20">
    <location>
        <position position="279"/>
    </location>
    <ligand>
        <name>Zn(2+)</name>
        <dbReference type="ChEBI" id="CHEBI:29105"/>
        <label>2</label>
    </ligand>
</feature>
<dbReference type="CTD" id="101883995"/>
<dbReference type="GO" id="GO:0007165">
    <property type="term" value="P:signal transduction"/>
    <property type="evidence" value="ECO:0007669"/>
    <property type="project" value="InterPro"/>
</dbReference>
<keyword evidence="8 21" id="KW-0378">Hydrolase</keyword>
<evidence type="ECO:0000259" key="23">
    <source>
        <dbReference type="PROSITE" id="PS51845"/>
    </source>
</evidence>
<dbReference type="PRINTS" id="PR00387">
    <property type="entry name" value="PDIESTERASE1"/>
</dbReference>
<evidence type="ECO:0000256" key="1">
    <source>
        <dbReference type="ARBA" id="ARBA00001946"/>
    </source>
</evidence>
<dbReference type="InterPro" id="IPR023088">
    <property type="entry name" value="PDEase"/>
</dbReference>
<dbReference type="GeneID" id="108271107"/>
<comment type="cofactor">
    <cofactor evidence="2">
        <name>Zn(2+)</name>
        <dbReference type="ChEBI" id="CHEBI:29105"/>
    </cofactor>
</comment>
<organism evidence="24 25">
    <name type="scientific">Ictalurus punctatus</name>
    <name type="common">Channel catfish</name>
    <name type="synonym">Silurus punctatus</name>
    <dbReference type="NCBI Taxonomy" id="7998"/>
    <lineage>
        <taxon>Eukaryota</taxon>
        <taxon>Metazoa</taxon>
        <taxon>Chordata</taxon>
        <taxon>Craniata</taxon>
        <taxon>Vertebrata</taxon>
        <taxon>Euteleostomi</taxon>
        <taxon>Actinopterygii</taxon>
        <taxon>Neopterygii</taxon>
        <taxon>Teleostei</taxon>
        <taxon>Ostariophysi</taxon>
        <taxon>Siluriformes</taxon>
        <taxon>Ictaluridae</taxon>
        <taxon>Ictalurus</taxon>
    </lineage>
</organism>
<keyword evidence="12" id="KW-0007">Acetylation</keyword>
<feature type="binding site" evidence="19">
    <location>
        <position position="386"/>
    </location>
    <ligand>
        <name>AMP</name>
        <dbReference type="ChEBI" id="CHEBI:456215"/>
    </ligand>
</feature>
<reference evidence="25" key="2">
    <citation type="submission" date="2025-08" db="UniProtKB">
        <authorList>
            <consortium name="RefSeq"/>
        </authorList>
    </citation>
    <scope>IDENTIFICATION</scope>
    <source>
        <tissue evidence="25">Blood</tissue>
    </source>
</reference>
<dbReference type="AlphaFoldDB" id="A0A9F7RKU9"/>
<comment type="catalytic activity">
    <reaction evidence="15">
        <text>3',5'-cyclic AMP + H2O = AMP + H(+)</text>
        <dbReference type="Rhea" id="RHEA:25277"/>
        <dbReference type="ChEBI" id="CHEBI:15377"/>
        <dbReference type="ChEBI" id="CHEBI:15378"/>
        <dbReference type="ChEBI" id="CHEBI:58165"/>
        <dbReference type="ChEBI" id="CHEBI:456215"/>
    </reaction>
    <physiologicalReaction direction="left-to-right" evidence="15">
        <dbReference type="Rhea" id="RHEA:25278"/>
    </physiologicalReaction>
</comment>
<dbReference type="GO" id="GO:0004115">
    <property type="term" value="F:3',5'-cyclic-AMP phosphodiesterase activity"/>
    <property type="evidence" value="ECO:0007669"/>
    <property type="project" value="UniProtKB-ARBA"/>
</dbReference>
<dbReference type="InterPro" id="IPR023174">
    <property type="entry name" value="PDEase_CS"/>
</dbReference>
<comment type="catalytic activity">
    <reaction evidence="17">
        <text>a nucleoside 3',5'-cyclic phosphate + H2O = a nucleoside 5'-phosphate + H(+)</text>
        <dbReference type="Rhea" id="RHEA:14653"/>
        <dbReference type="ChEBI" id="CHEBI:15377"/>
        <dbReference type="ChEBI" id="CHEBI:15378"/>
        <dbReference type="ChEBI" id="CHEBI:57867"/>
        <dbReference type="ChEBI" id="CHEBI:58464"/>
        <dbReference type="EC" id="3.1.4.17"/>
    </reaction>
    <physiologicalReaction direction="left-to-right" evidence="17">
        <dbReference type="Rhea" id="RHEA:14654"/>
    </physiologicalReaction>
</comment>
<evidence type="ECO:0000313" key="24">
    <source>
        <dbReference type="Proteomes" id="UP000221080"/>
    </source>
</evidence>
<comment type="similarity">
    <text evidence="4">Belongs to the cyclic nucleotide phosphodiesterase family. PDE1 subfamily.</text>
</comment>
<keyword evidence="14" id="KW-0458">Lysosome</keyword>
<gene>
    <name evidence="25" type="primary">pde1ca</name>
</gene>
<evidence type="ECO:0000256" key="5">
    <source>
        <dbReference type="ARBA" id="ARBA00011738"/>
    </source>
</evidence>
<feature type="compositionally biased region" description="Acidic residues" evidence="22">
    <location>
        <begin position="662"/>
        <end position="671"/>
    </location>
</feature>
<feature type="domain" description="PDEase" evidence="23">
    <location>
        <begin position="161"/>
        <end position="537"/>
    </location>
</feature>
<feature type="binding site" evidence="19">
    <location>
        <position position="437"/>
    </location>
    <ligand>
        <name>AMP</name>
        <dbReference type="ChEBI" id="CHEBI:456215"/>
    </ligand>
</feature>
<dbReference type="InterPro" id="IPR036971">
    <property type="entry name" value="PDEase_catalytic_dom_sf"/>
</dbReference>
<evidence type="ECO:0000256" key="17">
    <source>
        <dbReference type="ARBA" id="ARBA00033709"/>
    </source>
</evidence>
<evidence type="ECO:0000256" key="15">
    <source>
        <dbReference type="ARBA" id="ARBA00033675"/>
    </source>
</evidence>
<evidence type="ECO:0000256" key="18">
    <source>
        <dbReference type="PIRSR" id="PIRSR623088-1"/>
    </source>
</evidence>
<evidence type="ECO:0000313" key="25">
    <source>
        <dbReference type="RefSeq" id="XP_053538408.1"/>
    </source>
</evidence>
<comment type="cofactor">
    <cofactor evidence="1">
        <name>Mg(2+)</name>
        <dbReference type="ChEBI" id="CHEBI:18420"/>
    </cofactor>
</comment>
<dbReference type="PROSITE" id="PS00126">
    <property type="entry name" value="PDEASE_I_1"/>
    <property type="match status" value="1"/>
</dbReference>
<keyword evidence="7 20" id="KW-0479">Metal-binding</keyword>
<dbReference type="InterPro" id="IPR002073">
    <property type="entry name" value="PDEase_catalytic_dom"/>
</dbReference>